<keyword evidence="2" id="KW-1185">Reference proteome</keyword>
<evidence type="ECO:0000313" key="1">
    <source>
        <dbReference type="EMBL" id="RKD68838.1"/>
    </source>
</evidence>
<accession>A0A419UW95</accession>
<proteinExistence type="predicted"/>
<organism evidence="1 2">
    <name type="scientific">Sinobaca qinghaiensis</name>
    <dbReference type="NCBI Taxonomy" id="342944"/>
    <lineage>
        <taxon>Bacteria</taxon>
        <taxon>Bacillati</taxon>
        <taxon>Bacillota</taxon>
        <taxon>Bacilli</taxon>
        <taxon>Bacillales</taxon>
        <taxon>Sporolactobacillaceae</taxon>
        <taxon>Sinobaca</taxon>
    </lineage>
</organism>
<comment type="caution">
    <text evidence="1">The sequence shown here is derived from an EMBL/GenBank/DDBJ whole genome shotgun (WGS) entry which is preliminary data.</text>
</comment>
<protein>
    <recommendedName>
        <fullName evidence="3">DUF3055 family protein</fullName>
    </recommendedName>
</protein>
<dbReference type="AlphaFoldDB" id="A0A419UW95"/>
<evidence type="ECO:0000313" key="2">
    <source>
        <dbReference type="Proteomes" id="UP000285120"/>
    </source>
</evidence>
<dbReference type="Pfam" id="PF11256">
    <property type="entry name" value="SAV0927-like"/>
    <property type="match status" value="1"/>
</dbReference>
<dbReference type="InterPro" id="IPR021415">
    <property type="entry name" value="SAV0927-like"/>
</dbReference>
<dbReference type="EMBL" id="RAPK01000012">
    <property type="protein sequence ID" value="RKD68838.1"/>
    <property type="molecule type" value="Genomic_DNA"/>
</dbReference>
<reference evidence="1 2" key="1">
    <citation type="submission" date="2018-09" db="EMBL/GenBank/DDBJ databases">
        <title>Genomic Encyclopedia of Archaeal and Bacterial Type Strains, Phase II (KMG-II): from individual species to whole genera.</title>
        <authorList>
            <person name="Goeker M."/>
        </authorList>
    </citation>
    <scope>NUCLEOTIDE SEQUENCE [LARGE SCALE GENOMIC DNA]</scope>
    <source>
        <strain evidence="1 2">DSM 17008</strain>
    </source>
</reference>
<dbReference type="OrthoDB" id="2381902at2"/>
<name>A0A419UW95_9BACL</name>
<dbReference type="RefSeq" id="WP_120194427.1">
    <property type="nucleotide sequence ID" value="NZ_RAPK01000012.1"/>
</dbReference>
<evidence type="ECO:0008006" key="3">
    <source>
        <dbReference type="Google" id="ProtNLM"/>
    </source>
</evidence>
<dbReference type="Proteomes" id="UP000285120">
    <property type="component" value="Unassembled WGS sequence"/>
</dbReference>
<gene>
    <name evidence="1" type="ORF">ATL39_3301</name>
</gene>
<sequence>MSDRFYIHDEEEESSIRFVSFMGDNDERFDLALISTERYYGKQVVLDIRTQRFALLGVDDLEEQGLLEDAYQIDEETAEELRAFLLEAIVEY</sequence>